<sequence>MRLFTAAVLVWAGPALAAEPITGRASVVDGDTLLMRDTRVRLHGIDAPESAQSCDDAAGKAYRCGQKAARVLAEHIGEGLLTCVPRETDQHGRLFAVCRKDAEDLNAWMVAQGHAVALRRYSEEYLPQEKAALAAKRGLWAGVFEMPADWRRRKQISDVDLRPEIIRPETAKPKAAAPVDAAACEIKGSISGSGERIYYLPSSPSYGQTRIDEDLGERMFCSEREARAAGWRAASG</sequence>
<dbReference type="RefSeq" id="WP_083374327.1">
    <property type="nucleotide sequence ID" value="NZ_JBEPNV010000001.1"/>
</dbReference>
<dbReference type="InterPro" id="IPR016071">
    <property type="entry name" value="Staphylococal_nuclease_OB-fold"/>
</dbReference>
<comment type="caution">
    <text evidence="3">The sequence shown here is derived from an EMBL/GenBank/DDBJ whole genome shotgun (WGS) entry which is preliminary data.</text>
</comment>
<keyword evidence="4" id="KW-1185">Reference proteome</keyword>
<keyword evidence="3" id="KW-0540">Nuclease</keyword>
<dbReference type="EMBL" id="JBEPNW010000002">
    <property type="protein sequence ID" value="MET3869240.1"/>
    <property type="molecule type" value="Genomic_DNA"/>
</dbReference>
<dbReference type="Pfam" id="PF00565">
    <property type="entry name" value="SNase"/>
    <property type="match status" value="1"/>
</dbReference>
<keyword evidence="3" id="KW-0378">Hydrolase</keyword>
<evidence type="ECO:0000313" key="4">
    <source>
        <dbReference type="Proteomes" id="UP001549119"/>
    </source>
</evidence>
<protein>
    <submittedName>
        <fullName evidence="3">Endonuclease YncB(Thermonuclease family)</fullName>
    </submittedName>
</protein>
<dbReference type="SMART" id="SM00318">
    <property type="entry name" value="SNc"/>
    <property type="match status" value="1"/>
</dbReference>
<feature type="signal peptide" evidence="1">
    <location>
        <begin position="1"/>
        <end position="17"/>
    </location>
</feature>
<reference evidence="3 4" key="1">
    <citation type="submission" date="2024-06" db="EMBL/GenBank/DDBJ databases">
        <title>Genomics of switchgrass bacterial isolates.</title>
        <authorList>
            <person name="Shade A."/>
        </authorList>
    </citation>
    <scope>NUCLEOTIDE SEQUENCE [LARGE SCALE GENOMIC DNA]</scope>
    <source>
        <strain evidence="3 4">PvP084</strain>
    </source>
</reference>
<feature type="chain" id="PRO_5046436129" evidence="1">
    <location>
        <begin position="18"/>
        <end position="236"/>
    </location>
</feature>
<name>A0ABV2NRU6_9HYPH</name>
<dbReference type="GO" id="GO:0004519">
    <property type="term" value="F:endonuclease activity"/>
    <property type="evidence" value="ECO:0007669"/>
    <property type="project" value="UniProtKB-KW"/>
</dbReference>
<dbReference type="PANTHER" id="PTHR12302">
    <property type="entry name" value="EBNA2 BINDING PROTEIN P100"/>
    <property type="match status" value="1"/>
</dbReference>
<gene>
    <name evidence="3" type="ORF">ABIC20_006549</name>
</gene>
<proteinExistence type="predicted"/>
<dbReference type="PANTHER" id="PTHR12302:SF26">
    <property type="entry name" value="BLR1266 PROTEIN"/>
    <property type="match status" value="1"/>
</dbReference>
<evidence type="ECO:0000259" key="2">
    <source>
        <dbReference type="PROSITE" id="PS50830"/>
    </source>
</evidence>
<dbReference type="InterPro" id="IPR035437">
    <property type="entry name" value="SNase_OB-fold_sf"/>
</dbReference>
<evidence type="ECO:0000256" key="1">
    <source>
        <dbReference type="SAM" id="SignalP"/>
    </source>
</evidence>
<feature type="domain" description="TNase-like" evidence="2">
    <location>
        <begin position="27"/>
        <end position="142"/>
    </location>
</feature>
<accession>A0ABV2NRU6</accession>
<dbReference type="Proteomes" id="UP001549119">
    <property type="component" value="Unassembled WGS sequence"/>
</dbReference>
<evidence type="ECO:0000313" key="3">
    <source>
        <dbReference type="EMBL" id="MET3869240.1"/>
    </source>
</evidence>
<dbReference type="SUPFAM" id="SSF50199">
    <property type="entry name" value="Staphylococcal nuclease"/>
    <property type="match status" value="1"/>
</dbReference>
<dbReference type="Gene3D" id="2.40.50.90">
    <property type="match status" value="1"/>
</dbReference>
<keyword evidence="3" id="KW-0255">Endonuclease</keyword>
<organism evidence="3 4">
    <name type="scientific">Methylobacterium radiotolerans</name>
    <dbReference type="NCBI Taxonomy" id="31998"/>
    <lineage>
        <taxon>Bacteria</taxon>
        <taxon>Pseudomonadati</taxon>
        <taxon>Pseudomonadota</taxon>
        <taxon>Alphaproteobacteria</taxon>
        <taxon>Hyphomicrobiales</taxon>
        <taxon>Methylobacteriaceae</taxon>
        <taxon>Methylobacterium</taxon>
    </lineage>
</organism>
<keyword evidence="1" id="KW-0732">Signal</keyword>
<dbReference type="PROSITE" id="PS50830">
    <property type="entry name" value="TNASE_3"/>
    <property type="match status" value="1"/>
</dbReference>